<proteinExistence type="predicted"/>
<gene>
    <name evidence="2" type="ORF">METZ01_LOCUS116486</name>
</gene>
<keyword evidence="1" id="KW-1133">Transmembrane helix</keyword>
<dbReference type="SUPFAM" id="SSF111369">
    <property type="entry name" value="HlyD-like secretion proteins"/>
    <property type="match status" value="1"/>
</dbReference>
<accession>A0A381XGG6</accession>
<organism evidence="2">
    <name type="scientific">marine metagenome</name>
    <dbReference type="NCBI Taxonomy" id="408172"/>
    <lineage>
        <taxon>unclassified sequences</taxon>
        <taxon>metagenomes</taxon>
        <taxon>ecological metagenomes</taxon>
    </lineage>
</organism>
<reference evidence="2" key="1">
    <citation type="submission" date="2018-05" db="EMBL/GenBank/DDBJ databases">
        <authorList>
            <person name="Lanie J.A."/>
            <person name="Ng W.-L."/>
            <person name="Kazmierczak K.M."/>
            <person name="Andrzejewski T.M."/>
            <person name="Davidsen T.M."/>
            <person name="Wayne K.J."/>
            <person name="Tettelin H."/>
            <person name="Glass J.I."/>
            <person name="Rusch D."/>
            <person name="Podicherti R."/>
            <person name="Tsui H.-C.T."/>
            <person name="Winkler M.E."/>
        </authorList>
    </citation>
    <scope>NUCLEOTIDE SEQUENCE</scope>
</reference>
<dbReference type="Gene3D" id="1.10.287.470">
    <property type="entry name" value="Helix hairpin bin"/>
    <property type="match status" value="1"/>
</dbReference>
<dbReference type="GO" id="GO:0015562">
    <property type="term" value="F:efflux transmembrane transporter activity"/>
    <property type="evidence" value="ECO:0007669"/>
    <property type="project" value="TreeGrafter"/>
</dbReference>
<evidence type="ECO:0000256" key="1">
    <source>
        <dbReference type="SAM" id="Phobius"/>
    </source>
</evidence>
<keyword evidence="1" id="KW-0812">Transmembrane</keyword>
<dbReference type="Gene3D" id="2.40.50.100">
    <property type="match status" value="1"/>
</dbReference>
<sequence>MYLRIAFFREAYTIVQKLFIKMTRNKKIIAVIILLLVASSFFYQGNEVAIKVITTKPEIRNVEQTVSNTRAGTIDACRRSKMSPAMGGQIATLAVEEGDMVEKDQVLLELWNKETKARVKASERSAEQTCIISAKAQRDAARTNELFAKGLASEEAKEAAVTNAESGAAACNAAKAQVEVSKASLERTQL</sequence>
<evidence type="ECO:0000313" key="2">
    <source>
        <dbReference type="EMBL" id="SVA63632.1"/>
    </source>
</evidence>
<keyword evidence="1" id="KW-0472">Membrane</keyword>
<name>A0A381XGG6_9ZZZZ</name>
<dbReference type="GO" id="GO:1990281">
    <property type="term" value="C:efflux pump complex"/>
    <property type="evidence" value="ECO:0007669"/>
    <property type="project" value="TreeGrafter"/>
</dbReference>
<feature type="non-terminal residue" evidence="2">
    <location>
        <position position="190"/>
    </location>
</feature>
<dbReference type="PANTHER" id="PTHR30469">
    <property type="entry name" value="MULTIDRUG RESISTANCE PROTEIN MDTA"/>
    <property type="match status" value="1"/>
</dbReference>
<dbReference type="EMBL" id="UINC01015034">
    <property type="protein sequence ID" value="SVA63632.1"/>
    <property type="molecule type" value="Genomic_DNA"/>
</dbReference>
<protein>
    <submittedName>
        <fullName evidence="2">Uncharacterized protein</fullName>
    </submittedName>
</protein>
<dbReference type="AlphaFoldDB" id="A0A381XGG6"/>
<feature type="transmembrane region" description="Helical" evidence="1">
    <location>
        <begin position="28"/>
        <end position="45"/>
    </location>
</feature>